<dbReference type="AlphaFoldDB" id="A0A392TFB0"/>
<comment type="caution">
    <text evidence="1">The sequence shown here is derived from an EMBL/GenBank/DDBJ whole genome shotgun (WGS) entry which is preliminary data.</text>
</comment>
<organism evidence="1 2">
    <name type="scientific">Trifolium medium</name>
    <dbReference type="NCBI Taxonomy" id="97028"/>
    <lineage>
        <taxon>Eukaryota</taxon>
        <taxon>Viridiplantae</taxon>
        <taxon>Streptophyta</taxon>
        <taxon>Embryophyta</taxon>
        <taxon>Tracheophyta</taxon>
        <taxon>Spermatophyta</taxon>
        <taxon>Magnoliopsida</taxon>
        <taxon>eudicotyledons</taxon>
        <taxon>Gunneridae</taxon>
        <taxon>Pentapetalae</taxon>
        <taxon>rosids</taxon>
        <taxon>fabids</taxon>
        <taxon>Fabales</taxon>
        <taxon>Fabaceae</taxon>
        <taxon>Papilionoideae</taxon>
        <taxon>50 kb inversion clade</taxon>
        <taxon>NPAAA clade</taxon>
        <taxon>Hologalegina</taxon>
        <taxon>IRL clade</taxon>
        <taxon>Trifolieae</taxon>
        <taxon>Trifolium</taxon>
    </lineage>
</organism>
<accession>A0A392TFB0</accession>
<proteinExistence type="predicted"/>
<reference evidence="1 2" key="1">
    <citation type="journal article" date="2018" name="Front. Plant Sci.">
        <title>Red Clover (Trifolium pratense) and Zigzag Clover (T. medium) - A Picture of Genomic Similarities and Differences.</title>
        <authorList>
            <person name="Dluhosova J."/>
            <person name="Istvanek J."/>
            <person name="Nedelnik J."/>
            <person name="Repkova J."/>
        </authorList>
    </citation>
    <scope>NUCLEOTIDE SEQUENCE [LARGE SCALE GENOMIC DNA]</scope>
    <source>
        <strain evidence="2">cv. 10/8</strain>
        <tissue evidence="1">Leaf</tissue>
    </source>
</reference>
<protein>
    <submittedName>
        <fullName evidence="1">Uncharacterized protein</fullName>
    </submittedName>
</protein>
<feature type="non-terminal residue" evidence="1">
    <location>
        <position position="40"/>
    </location>
</feature>
<dbReference type="EMBL" id="LXQA010568354">
    <property type="protein sequence ID" value="MCI59688.1"/>
    <property type="molecule type" value="Genomic_DNA"/>
</dbReference>
<evidence type="ECO:0000313" key="1">
    <source>
        <dbReference type="EMBL" id="MCI59688.1"/>
    </source>
</evidence>
<sequence length="40" mass="4652">MLFRVDVQMPHQRLQRNVAIRAARASCGDFYSAAVWNRCN</sequence>
<evidence type="ECO:0000313" key="2">
    <source>
        <dbReference type="Proteomes" id="UP000265520"/>
    </source>
</evidence>
<name>A0A392TFB0_9FABA</name>
<dbReference type="Proteomes" id="UP000265520">
    <property type="component" value="Unassembled WGS sequence"/>
</dbReference>
<keyword evidence="2" id="KW-1185">Reference proteome</keyword>